<gene>
    <name evidence="5" type="ORF">BJ965_003527</name>
</gene>
<name>A0A7W7GK21_9ACTN</name>
<sequence>MTRWGIVGTGKIAVAFTEALRVTEGSRLVAVGTRDIRNAARLTRLAPEVRVHCGYQALMRDPEVDAVYVATPHTEHRSASLLALEHGKPVLCEKPFAINHSEAADMVRAARERGVFLMEAMWTRFTPAMREVVRMVADGTIGQPRALVAELGWYSDPDPTHRLRNLELGGGALMDIGIYPVSLAHHLFGRPVGIAATSTRATTGADEQTGAVLTHEGGQLTSLMCSIQVDSPAHAVILGTGGRIEMDRWYNPTAFDLLLSDGSRIPHRFPHRGNGMEHEAEEVSRCLAAGRLESPLMPLDETLSIMETMDAIRSKIDLRFPADAIFAG</sequence>
<dbReference type="SUPFAM" id="SSF55347">
    <property type="entry name" value="Glyceraldehyde-3-phosphate dehydrogenase-like, C-terminal domain"/>
    <property type="match status" value="1"/>
</dbReference>
<feature type="domain" description="Gfo/Idh/MocA-like oxidoreductase N-terminal" evidence="3">
    <location>
        <begin position="3"/>
        <end position="119"/>
    </location>
</feature>
<dbReference type="GeneID" id="95795503"/>
<keyword evidence="2" id="KW-0560">Oxidoreductase</keyword>
<comment type="similarity">
    <text evidence="1">Belongs to the Gfo/Idh/MocA family.</text>
</comment>
<dbReference type="Pfam" id="PF01408">
    <property type="entry name" value="GFO_IDH_MocA"/>
    <property type="match status" value="1"/>
</dbReference>
<dbReference type="GO" id="GO:0016491">
    <property type="term" value="F:oxidoreductase activity"/>
    <property type="evidence" value="ECO:0007669"/>
    <property type="project" value="UniProtKB-KW"/>
</dbReference>
<feature type="domain" description="GFO/IDH/MocA-like oxidoreductase" evidence="4">
    <location>
        <begin position="130"/>
        <end position="245"/>
    </location>
</feature>
<dbReference type="Gene3D" id="3.30.360.10">
    <property type="entry name" value="Dihydrodipicolinate Reductase, domain 2"/>
    <property type="match status" value="1"/>
</dbReference>
<dbReference type="PANTHER" id="PTHR22604:SF105">
    <property type="entry name" value="TRANS-1,2-DIHYDROBENZENE-1,2-DIOL DEHYDROGENASE"/>
    <property type="match status" value="1"/>
</dbReference>
<organism evidence="5 6">
    <name type="scientific">Streptomyces luteogriseus</name>
    <dbReference type="NCBI Taxonomy" id="68233"/>
    <lineage>
        <taxon>Bacteria</taxon>
        <taxon>Bacillati</taxon>
        <taxon>Actinomycetota</taxon>
        <taxon>Actinomycetes</taxon>
        <taxon>Kitasatosporales</taxon>
        <taxon>Streptomycetaceae</taxon>
        <taxon>Streptomyces</taxon>
    </lineage>
</organism>
<dbReference type="Gene3D" id="3.40.50.720">
    <property type="entry name" value="NAD(P)-binding Rossmann-like Domain"/>
    <property type="match status" value="1"/>
</dbReference>
<dbReference type="InterPro" id="IPR036291">
    <property type="entry name" value="NAD(P)-bd_dom_sf"/>
</dbReference>
<dbReference type="InterPro" id="IPR050984">
    <property type="entry name" value="Gfo/Idh/MocA_domain"/>
</dbReference>
<dbReference type="InterPro" id="IPR000683">
    <property type="entry name" value="Gfo/Idh/MocA-like_OxRdtase_N"/>
</dbReference>
<evidence type="ECO:0000256" key="1">
    <source>
        <dbReference type="ARBA" id="ARBA00010928"/>
    </source>
</evidence>
<dbReference type="SUPFAM" id="SSF51735">
    <property type="entry name" value="NAD(P)-binding Rossmann-fold domains"/>
    <property type="match status" value="1"/>
</dbReference>
<protein>
    <submittedName>
        <fullName evidence="5">Putative dehydrogenase</fullName>
    </submittedName>
</protein>
<comment type="caution">
    <text evidence="5">The sequence shown here is derived from an EMBL/GenBank/DDBJ whole genome shotgun (WGS) entry which is preliminary data.</text>
</comment>
<keyword evidence="6" id="KW-1185">Reference proteome</keyword>
<dbReference type="GO" id="GO:0000166">
    <property type="term" value="F:nucleotide binding"/>
    <property type="evidence" value="ECO:0007669"/>
    <property type="project" value="InterPro"/>
</dbReference>
<evidence type="ECO:0000313" key="5">
    <source>
        <dbReference type="EMBL" id="MBB4713645.1"/>
    </source>
</evidence>
<dbReference type="PANTHER" id="PTHR22604">
    <property type="entry name" value="OXIDOREDUCTASES"/>
    <property type="match status" value="1"/>
</dbReference>
<dbReference type="Pfam" id="PF22725">
    <property type="entry name" value="GFO_IDH_MocA_C3"/>
    <property type="match status" value="1"/>
</dbReference>
<evidence type="ECO:0000259" key="4">
    <source>
        <dbReference type="Pfam" id="PF22725"/>
    </source>
</evidence>
<evidence type="ECO:0000313" key="6">
    <source>
        <dbReference type="Proteomes" id="UP000565089"/>
    </source>
</evidence>
<dbReference type="Proteomes" id="UP000565089">
    <property type="component" value="Unassembled WGS sequence"/>
</dbReference>
<dbReference type="InterPro" id="IPR055170">
    <property type="entry name" value="GFO_IDH_MocA-like_dom"/>
</dbReference>
<dbReference type="EMBL" id="JACHMS010000001">
    <property type="protein sequence ID" value="MBB4713645.1"/>
    <property type="molecule type" value="Genomic_DNA"/>
</dbReference>
<proteinExistence type="inferred from homology"/>
<accession>A0A7W7GK21</accession>
<reference evidence="5 6" key="1">
    <citation type="submission" date="2020-08" db="EMBL/GenBank/DDBJ databases">
        <title>Sequencing the genomes of 1000 actinobacteria strains.</title>
        <authorList>
            <person name="Klenk H.-P."/>
        </authorList>
    </citation>
    <scope>NUCLEOTIDE SEQUENCE [LARGE SCALE GENOMIC DNA]</scope>
    <source>
        <strain evidence="5 6">DSM 40483</strain>
    </source>
</reference>
<evidence type="ECO:0000259" key="3">
    <source>
        <dbReference type="Pfam" id="PF01408"/>
    </source>
</evidence>
<dbReference type="AlphaFoldDB" id="A0A7W7GK21"/>
<dbReference type="RefSeq" id="WP_184909532.1">
    <property type="nucleotide sequence ID" value="NZ_JACHMS010000001.1"/>
</dbReference>
<evidence type="ECO:0000256" key="2">
    <source>
        <dbReference type="ARBA" id="ARBA00023002"/>
    </source>
</evidence>